<dbReference type="CDD" id="cd02022">
    <property type="entry name" value="DPCK"/>
    <property type="match status" value="1"/>
</dbReference>
<evidence type="ECO:0000313" key="10">
    <source>
        <dbReference type="EMBL" id="GHF09150.1"/>
    </source>
</evidence>
<evidence type="ECO:0000256" key="2">
    <source>
        <dbReference type="ARBA" id="ARBA00022490"/>
    </source>
</evidence>
<dbReference type="InterPro" id="IPR027417">
    <property type="entry name" value="P-loop_NTPase"/>
</dbReference>
<dbReference type="Gene3D" id="3.40.50.300">
    <property type="entry name" value="P-loop containing nucleotide triphosphate hydrolases"/>
    <property type="match status" value="1"/>
</dbReference>
<dbReference type="RefSeq" id="WP_191282011.1">
    <property type="nucleotide sequence ID" value="NZ_BNAI01000001.1"/>
</dbReference>
<comment type="caution">
    <text evidence="10">The sequence shown here is derived from an EMBL/GenBank/DDBJ whole genome shotgun (WGS) entry which is preliminary data.</text>
</comment>
<dbReference type="GO" id="GO:0005737">
    <property type="term" value="C:cytoplasm"/>
    <property type="evidence" value="ECO:0007669"/>
    <property type="project" value="UniProtKB-SubCell"/>
</dbReference>
<dbReference type="UniPathway" id="UPA00241">
    <property type="reaction ID" value="UER00356"/>
</dbReference>
<dbReference type="HAMAP" id="MF_00376">
    <property type="entry name" value="Dephospho_CoA_kinase"/>
    <property type="match status" value="1"/>
</dbReference>
<sequence length="204" mass="21822">MLLVALTGGIASGKSTVARRLQEHGAVIVDADQVARQVVEPGEPALARIAEEFGPGVIAADGSLDRAALGAIVFNDPEGRQKLNAITHPAVLARSRELFAAAAEADPDAIVVYDIPLLVEAGRVDEFDLRVVVHAATETRVGRMVELRGMTREEALHRINSQATDTDRFAIADVVIDADGTLEQTLEQTDALWENLRARVRGSA</sequence>
<dbReference type="Proteomes" id="UP000617531">
    <property type="component" value="Unassembled WGS sequence"/>
</dbReference>
<evidence type="ECO:0000256" key="6">
    <source>
        <dbReference type="ARBA" id="ARBA00022840"/>
    </source>
</evidence>
<dbReference type="GO" id="GO:0004140">
    <property type="term" value="F:dephospho-CoA kinase activity"/>
    <property type="evidence" value="ECO:0007669"/>
    <property type="project" value="UniProtKB-UniRule"/>
</dbReference>
<dbReference type="PANTHER" id="PTHR10695">
    <property type="entry name" value="DEPHOSPHO-COA KINASE-RELATED"/>
    <property type="match status" value="1"/>
</dbReference>
<comment type="function">
    <text evidence="8">Catalyzes the phosphorylation of the 3'-hydroxyl group of dephosphocoenzyme A to form coenzyme A.</text>
</comment>
<dbReference type="PANTHER" id="PTHR10695:SF46">
    <property type="entry name" value="BIFUNCTIONAL COENZYME A SYNTHASE-RELATED"/>
    <property type="match status" value="1"/>
</dbReference>
<comment type="similarity">
    <text evidence="1 8">Belongs to the CoaE family.</text>
</comment>
<keyword evidence="7 8" id="KW-0173">Coenzyme A biosynthesis</keyword>
<keyword evidence="3 8" id="KW-0808">Transferase</keyword>
<feature type="binding site" evidence="8">
    <location>
        <begin position="11"/>
        <end position="16"/>
    </location>
    <ligand>
        <name>ATP</name>
        <dbReference type="ChEBI" id="CHEBI:30616"/>
    </ligand>
</feature>
<dbReference type="PROSITE" id="PS51219">
    <property type="entry name" value="DPCK"/>
    <property type="match status" value="1"/>
</dbReference>
<dbReference type="GO" id="GO:0015937">
    <property type="term" value="P:coenzyme A biosynthetic process"/>
    <property type="evidence" value="ECO:0007669"/>
    <property type="project" value="UniProtKB-UniRule"/>
</dbReference>
<gene>
    <name evidence="8 10" type="primary">coaE</name>
    <name evidence="10" type="ORF">GCM10011600_07670</name>
</gene>
<keyword evidence="5 8" id="KW-0418">Kinase</keyword>
<dbReference type="FunFam" id="3.40.50.300:FF:000991">
    <property type="entry name" value="Dephospho-CoA kinase"/>
    <property type="match status" value="1"/>
</dbReference>
<comment type="catalytic activity">
    <reaction evidence="8">
        <text>3'-dephospho-CoA + ATP = ADP + CoA + H(+)</text>
        <dbReference type="Rhea" id="RHEA:18245"/>
        <dbReference type="ChEBI" id="CHEBI:15378"/>
        <dbReference type="ChEBI" id="CHEBI:30616"/>
        <dbReference type="ChEBI" id="CHEBI:57287"/>
        <dbReference type="ChEBI" id="CHEBI:57328"/>
        <dbReference type="ChEBI" id="CHEBI:456216"/>
        <dbReference type="EC" id="2.7.1.24"/>
    </reaction>
</comment>
<evidence type="ECO:0000256" key="7">
    <source>
        <dbReference type="ARBA" id="ARBA00022993"/>
    </source>
</evidence>
<keyword evidence="6 8" id="KW-0067">ATP-binding</keyword>
<evidence type="ECO:0000256" key="9">
    <source>
        <dbReference type="NCBIfam" id="TIGR00152"/>
    </source>
</evidence>
<comment type="pathway">
    <text evidence="8">Cofactor biosynthesis; coenzyme A biosynthesis; CoA from (R)-pantothenate: step 5/5.</text>
</comment>
<evidence type="ECO:0000313" key="11">
    <source>
        <dbReference type="Proteomes" id="UP000617531"/>
    </source>
</evidence>
<comment type="subcellular location">
    <subcellularLocation>
        <location evidence="8">Cytoplasm</location>
    </subcellularLocation>
</comment>
<proteinExistence type="inferred from homology"/>
<dbReference type="Pfam" id="PF01121">
    <property type="entry name" value="CoaE"/>
    <property type="match status" value="1"/>
</dbReference>
<dbReference type="EC" id="2.7.1.24" evidence="8 9"/>
<dbReference type="AlphaFoldDB" id="A0A8J3M0F3"/>
<evidence type="ECO:0000256" key="3">
    <source>
        <dbReference type="ARBA" id="ARBA00022679"/>
    </source>
</evidence>
<evidence type="ECO:0000256" key="1">
    <source>
        <dbReference type="ARBA" id="ARBA00009018"/>
    </source>
</evidence>
<dbReference type="NCBIfam" id="NF002879">
    <property type="entry name" value="PRK03333.1"/>
    <property type="match status" value="1"/>
</dbReference>
<reference evidence="10" key="2">
    <citation type="submission" date="2020-09" db="EMBL/GenBank/DDBJ databases">
        <authorList>
            <person name="Sun Q."/>
            <person name="Zhou Y."/>
        </authorList>
    </citation>
    <scope>NUCLEOTIDE SEQUENCE</scope>
    <source>
        <strain evidence="10">CGMCC 1.16548</strain>
    </source>
</reference>
<evidence type="ECO:0000256" key="4">
    <source>
        <dbReference type="ARBA" id="ARBA00022741"/>
    </source>
</evidence>
<protein>
    <recommendedName>
        <fullName evidence="8 9">Dephospho-CoA kinase</fullName>
        <ecNumber evidence="8 9">2.7.1.24</ecNumber>
    </recommendedName>
    <alternativeName>
        <fullName evidence="8">Dephosphocoenzyme A kinase</fullName>
    </alternativeName>
</protein>
<dbReference type="InterPro" id="IPR001977">
    <property type="entry name" value="Depp_CoAkinase"/>
</dbReference>
<accession>A0A8J3M0F3</accession>
<dbReference type="NCBIfam" id="TIGR00152">
    <property type="entry name" value="dephospho-CoA kinase"/>
    <property type="match status" value="1"/>
</dbReference>
<reference evidence="10" key="1">
    <citation type="journal article" date="2014" name="Int. J. Syst. Evol. Microbiol.">
        <title>Complete genome sequence of Corynebacterium casei LMG S-19264T (=DSM 44701T), isolated from a smear-ripened cheese.</title>
        <authorList>
            <consortium name="US DOE Joint Genome Institute (JGI-PGF)"/>
            <person name="Walter F."/>
            <person name="Albersmeier A."/>
            <person name="Kalinowski J."/>
            <person name="Ruckert C."/>
        </authorList>
    </citation>
    <scope>NUCLEOTIDE SEQUENCE</scope>
    <source>
        <strain evidence="10">CGMCC 1.16548</strain>
    </source>
</reference>
<dbReference type="GO" id="GO:0005524">
    <property type="term" value="F:ATP binding"/>
    <property type="evidence" value="ECO:0007669"/>
    <property type="project" value="UniProtKB-UniRule"/>
</dbReference>
<evidence type="ECO:0000256" key="8">
    <source>
        <dbReference type="HAMAP-Rule" id="MF_00376"/>
    </source>
</evidence>
<dbReference type="SUPFAM" id="SSF52540">
    <property type="entry name" value="P-loop containing nucleoside triphosphate hydrolases"/>
    <property type="match status" value="1"/>
</dbReference>
<keyword evidence="11" id="KW-1185">Reference proteome</keyword>
<keyword evidence="2 8" id="KW-0963">Cytoplasm</keyword>
<evidence type="ECO:0000256" key="5">
    <source>
        <dbReference type="ARBA" id="ARBA00022777"/>
    </source>
</evidence>
<dbReference type="EMBL" id="BNAI01000001">
    <property type="protein sequence ID" value="GHF09150.1"/>
    <property type="molecule type" value="Genomic_DNA"/>
</dbReference>
<name>A0A8J3M0F3_9MICO</name>
<keyword evidence="4 8" id="KW-0547">Nucleotide-binding</keyword>
<organism evidence="10 11">
    <name type="scientific">Pseudolysinimonas yzui</name>
    <dbReference type="NCBI Taxonomy" id="2708254"/>
    <lineage>
        <taxon>Bacteria</taxon>
        <taxon>Bacillati</taxon>
        <taxon>Actinomycetota</taxon>
        <taxon>Actinomycetes</taxon>
        <taxon>Micrococcales</taxon>
        <taxon>Microbacteriaceae</taxon>
        <taxon>Pseudolysinimonas</taxon>
    </lineage>
</organism>